<sequence>MVDSDINTANSKRGGGGDELLRGDRESGIRRELSFSGWCDENGIFHSGQLDNKNDNVDDFDFELRVEQSRSENEVIEKKRLGFSKGKQKMEVGVDIREHHRRNMGNGNSNYVPFDIDNGPKFDSNTGSSHGSYVDDHEASREKVKPVSVADVLKTLFFVLAWYTFSTFLTLYNKTLLGDHLGKFPAPLLMNTVHFAMQAVFSKAITFFWSQRFQPTVIMSWRDYFLRVVPTALSTAMDINLSNASLVFISVTFATMCKSAAPIFLLLFAFAFRLESPSFKLLGIMLVISVGILLTVAKETEFDFLGFLFVMLAAVMSGFRWTMTQILLQKETYGLKNPLTLMSYVTPVMAVATALLSLVMDPWHEFKNSNYFDSSWHILRSCLLMLFGGTLAFFMVLTEYVLVSITSAVTVTIAGVVKEAVTILVAVFYFHDEFTWLKGLGLVTIMIGVSLFNWYKYEKLQKGETTEDEMRESTESAAARYVILEEMEDLDDGP</sequence>
<dbReference type="EMBL" id="CM044705">
    <property type="protein sequence ID" value="KAI5661976.1"/>
    <property type="molecule type" value="Genomic_DNA"/>
</dbReference>
<comment type="caution">
    <text evidence="1">The sequence shown here is derived from an EMBL/GenBank/DDBJ whole genome shotgun (WGS) entry which is preliminary data.</text>
</comment>
<name>A0ACC0AMN6_CATRO</name>
<reference evidence="2" key="1">
    <citation type="journal article" date="2023" name="Nat. Plants">
        <title>Single-cell RNA sequencing provides a high-resolution roadmap for understanding the multicellular compartmentation of specialized metabolism.</title>
        <authorList>
            <person name="Sun S."/>
            <person name="Shen X."/>
            <person name="Li Y."/>
            <person name="Li Y."/>
            <person name="Wang S."/>
            <person name="Li R."/>
            <person name="Zhang H."/>
            <person name="Shen G."/>
            <person name="Guo B."/>
            <person name="Wei J."/>
            <person name="Xu J."/>
            <person name="St-Pierre B."/>
            <person name="Chen S."/>
            <person name="Sun C."/>
        </authorList>
    </citation>
    <scope>NUCLEOTIDE SEQUENCE [LARGE SCALE GENOMIC DNA]</scope>
</reference>
<keyword evidence="2" id="KW-1185">Reference proteome</keyword>
<proteinExistence type="predicted"/>
<evidence type="ECO:0000313" key="1">
    <source>
        <dbReference type="EMBL" id="KAI5661976.1"/>
    </source>
</evidence>
<accession>A0ACC0AMN6</accession>
<organism evidence="1 2">
    <name type="scientific">Catharanthus roseus</name>
    <name type="common">Madagascar periwinkle</name>
    <name type="synonym">Vinca rosea</name>
    <dbReference type="NCBI Taxonomy" id="4058"/>
    <lineage>
        <taxon>Eukaryota</taxon>
        <taxon>Viridiplantae</taxon>
        <taxon>Streptophyta</taxon>
        <taxon>Embryophyta</taxon>
        <taxon>Tracheophyta</taxon>
        <taxon>Spermatophyta</taxon>
        <taxon>Magnoliopsida</taxon>
        <taxon>eudicotyledons</taxon>
        <taxon>Gunneridae</taxon>
        <taxon>Pentapetalae</taxon>
        <taxon>asterids</taxon>
        <taxon>lamiids</taxon>
        <taxon>Gentianales</taxon>
        <taxon>Apocynaceae</taxon>
        <taxon>Rauvolfioideae</taxon>
        <taxon>Vinceae</taxon>
        <taxon>Catharanthinae</taxon>
        <taxon>Catharanthus</taxon>
    </lineage>
</organism>
<gene>
    <name evidence="1" type="ORF">M9H77_21299</name>
</gene>
<protein>
    <submittedName>
        <fullName evidence="1">Uncharacterized protein</fullName>
    </submittedName>
</protein>
<evidence type="ECO:0000313" key="2">
    <source>
        <dbReference type="Proteomes" id="UP001060085"/>
    </source>
</evidence>
<dbReference type="Proteomes" id="UP001060085">
    <property type="component" value="Linkage Group LG05"/>
</dbReference>